<comment type="caution">
    <text evidence="1">The sequence shown here is derived from an EMBL/GenBank/DDBJ whole genome shotgun (WGS) entry which is preliminary data.</text>
</comment>
<protein>
    <submittedName>
        <fullName evidence="1">Uncharacterized protein</fullName>
    </submittedName>
</protein>
<evidence type="ECO:0000313" key="2">
    <source>
        <dbReference type="Proteomes" id="UP000324222"/>
    </source>
</evidence>
<dbReference type="AlphaFoldDB" id="A0A5B7EMA4"/>
<dbReference type="Proteomes" id="UP000324222">
    <property type="component" value="Unassembled WGS sequence"/>
</dbReference>
<organism evidence="1 2">
    <name type="scientific">Portunus trituberculatus</name>
    <name type="common">Swimming crab</name>
    <name type="synonym">Neptunus trituberculatus</name>
    <dbReference type="NCBI Taxonomy" id="210409"/>
    <lineage>
        <taxon>Eukaryota</taxon>
        <taxon>Metazoa</taxon>
        <taxon>Ecdysozoa</taxon>
        <taxon>Arthropoda</taxon>
        <taxon>Crustacea</taxon>
        <taxon>Multicrustacea</taxon>
        <taxon>Malacostraca</taxon>
        <taxon>Eumalacostraca</taxon>
        <taxon>Eucarida</taxon>
        <taxon>Decapoda</taxon>
        <taxon>Pleocyemata</taxon>
        <taxon>Brachyura</taxon>
        <taxon>Eubrachyura</taxon>
        <taxon>Portunoidea</taxon>
        <taxon>Portunidae</taxon>
        <taxon>Portuninae</taxon>
        <taxon>Portunus</taxon>
    </lineage>
</organism>
<dbReference type="EMBL" id="VSRR010003080">
    <property type="protein sequence ID" value="MPC34555.1"/>
    <property type="molecule type" value="Genomic_DNA"/>
</dbReference>
<reference evidence="1 2" key="1">
    <citation type="submission" date="2019-05" db="EMBL/GenBank/DDBJ databases">
        <title>Another draft genome of Portunus trituberculatus and its Hox gene families provides insights of decapod evolution.</title>
        <authorList>
            <person name="Jeong J.-H."/>
            <person name="Song I."/>
            <person name="Kim S."/>
            <person name="Choi T."/>
            <person name="Kim D."/>
            <person name="Ryu S."/>
            <person name="Kim W."/>
        </authorList>
    </citation>
    <scope>NUCLEOTIDE SEQUENCE [LARGE SCALE GENOMIC DNA]</scope>
    <source>
        <tissue evidence="1">Muscle</tissue>
    </source>
</reference>
<name>A0A5B7EMA4_PORTR</name>
<gene>
    <name evidence="1" type="ORF">E2C01_027949</name>
</gene>
<sequence length="157" mass="16806">MERLNAAFLASHLLVTTEGGFSCELTTRGRLGLTRLLQVCVCVCRLTRYCGPLSGRDGLSFTVLPPTAETAACTRPARAGAAPGPSATSLRRPSYTLTALWLLPLNDDGDGDGGIYNSAAFTRPRYCEQRPRYPVIQPSDGEAGRCSRGKVTHACTN</sequence>
<evidence type="ECO:0000313" key="1">
    <source>
        <dbReference type="EMBL" id="MPC34555.1"/>
    </source>
</evidence>
<proteinExistence type="predicted"/>
<accession>A0A5B7EMA4</accession>
<keyword evidence="2" id="KW-1185">Reference proteome</keyword>